<sequence length="137" mass="15834">MLVFNKCCCCVPLRQGCIIMGYVMILLSFHEIYWMILYTDAMYCSRLKKIWFLHNQIKILAGVLLLACAHNPQTMTFLLPLQIVVNLTSLIIELIFYLLLSSNDLIPWSAALLSFLSIGWTVYGVLVVYSFFQEMDH</sequence>
<feature type="transmembrane region" description="Helical" evidence="1">
    <location>
        <begin position="79"/>
        <end position="100"/>
    </location>
</feature>
<evidence type="ECO:0000256" key="1">
    <source>
        <dbReference type="SAM" id="Phobius"/>
    </source>
</evidence>
<evidence type="ECO:0000313" key="2">
    <source>
        <dbReference type="Proteomes" id="UP000515160"/>
    </source>
</evidence>
<proteinExistence type="predicted"/>
<accession>A0A6P8W6S1</accession>
<keyword evidence="1" id="KW-0812">Transmembrane</keyword>
<keyword evidence="1" id="KW-0472">Membrane</keyword>
<dbReference type="AlphaFoldDB" id="A0A6P8W6S1"/>
<evidence type="ECO:0000313" key="3">
    <source>
        <dbReference type="RefSeq" id="XP_034099346.1"/>
    </source>
</evidence>
<dbReference type="OrthoDB" id="7857597at2759"/>
<reference evidence="3" key="1">
    <citation type="submission" date="2025-08" db="UniProtKB">
        <authorList>
            <consortium name="RefSeq"/>
        </authorList>
    </citation>
    <scope>IDENTIFICATION</scope>
    <source>
        <strain evidence="3">15112-1751.03</strain>
        <tissue evidence="3">Whole Adult</tissue>
    </source>
</reference>
<name>A0A6P8W6S1_DROAB</name>
<dbReference type="Proteomes" id="UP000515160">
    <property type="component" value="Chromosome 2L"/>
</dbReference>
<gene>
    <name evidence="3" type="primary">LOC117564600</name>
</gene>
<keyword evidence="2" id="KW-1185">Reference proteome</keyword>
<dbReference type="GeneID" id="117564600"/>
<dbReference type="RefSeq" id="XP_034099346.1">
    <property type="nucleotide sequence ID" value="XM_034243455.2"/>
</dbReference>
<keyword evidence="1" id="KW-1133">Transmembrane helix</keyword>
<protein>
    <submittedName>
        <fullName evidence="3">Uncharacterized protein LOC117564600 isoform X1</fullName>
    </submittedName>
</protein>
<organism evidence="2 3">
    <name type="scientific">Drosophila albomicans</name>
    <name type="common">Fruit fly</name>
    <dbReference type="NCBI Taxonomy" id="7291"/>
    <lineage>
        <taxon>Eukaryota</taxon>
        <taxon>Metazoa</taxon>
        <taxon>Ecdysozoa</taxon>
        <taxon>Arthropoda</taxon>
        <taxon>Hexapoda</taxon>
        <taxon>Insecta</taxon>
        <taxon>Pterygota</taxon>
        <taxon>Neoptera</taxon>
        <taxon>Endopterygota</taxon>
        <taxon>Diptera</taxon>
        <taxon>Brachycera</taxon>
        <taxon>Muscomorpha</taxon>
        <taxon>Ephydroidea</taxon>
        <taxon>Drosophilidae</taxon>
        <taxon>Drosophila</taxon>
    </lineage>
</organism>
<feature type="transmembrane region" description="Helical" evidence="1">
    <location>
        <begin position="19"/>
        <end position="38"/>
    </location>
</feature>
<feature type="transmembrane region" description="Helical" evidence="1">
    <location>
        <begin position="112"/>
        <end position="132"/>
    </location>
</feature>
<feature type="transmembrane region" description="Helical" evidence="1">
    <location>
        <begin position="50"/>
        <end position="67"/>
    </location>
</feature>